<evidence type="ECO:0000313" key="4">
    <source>
        <dbReference type="Proteomes" id="UP001061302"/>
    </source>
</evidence>
<accession>A0ABY6DII7</accession>
<proteinExistence type="predicted"/>
<dbReference type="PANTHER" id="PTHR43693:SF1">
    <property type="entry name" value="PROTEIN PHOSPHATASE CHEZ"/>
    <property type="match status" value="1"/>
</dbReference>
<dbReference type="Gene3D" id="3.40.1550.10">
    <property type="entry name" value="CheC-like"/>
    <property type="match status" value="1"/>
</dbReference>
<organism evidence="3 4">
    <name type="scientific">Chitiniphilus purpureus</name>
    <dbReference type="NCBI Taxonomy" id="2981137"/>
    <lineage>
        <taxon>Bacteria</taxon>
        <taxon>Pseudomonadati</taxon>
        <taxon>Pseudomonadota</taxon>
        <taxon>Betaproteobacteria</taxon>
        <taxon>Neisseriales</taxon>
        <taxon>Chitinibacteraceae</taxon>
        <taxon>Chitiniphilus</taxon>
    </lineage>
</organism>
<dbReference type="PANTHER" id="PTHR43693">
    <property type="entry name" value="PROTEIN PHOSPHATASE CHEZ"/>
    <property type="match status" value="1"/>
</dbReference>
<evidence type="ECO:0000256" key="1">
    <source>
        <dbReference type="ARBA" id="ARBA00022500"/>
    </source>
</evidence>
<keyword evidence="1" id="KW-0145">Chemotaxis</keyword>
<evidence type="ECO:0000313" key="3">
    <source>
        <dbReference type="EMBL" id="UXY14152.1"/>
    </source>
</evidence>
<dbReference type="Proteomes" id="UP001061302">
    <property type="component" value="Chromosome"/>
</dbReference>
<reference evidence="3" key="1">
    <citation type="submission" date="2022-10" db="EMBL/GenBank/DDBJ databases">
        <title>Chitiniphilus purpureus sp. nov., a novel chitin-degrading bacterium isolated from crawfish pond sediment.</title>
        <authorList>
            <person name="Li K."/>
        </authorList>
    </citation>
    <scope>NUCLEOTIDE SEQUENCE</scope>
    <source>
        <strain evidence="3">CD1</strain>
    </source>
</reference>
<gene>
    <name evidence="3" type="ORF">N8I74_12565</name>
</gene>
<sequence>MNIALTPLQQDTLTEFFNIAMGRAASTLSRMVNEEVALSVPQMRFVQRSEAALLMGDGGERICSVMQTVRGDFDADALLIFPEMRSLELVRLMIGDVVPLEDITEMEQEALTEVGNIILNACIGTLANLLRGEFSIGLPLFRLGTCTDIFHGDRPEHDELVLLLHINFSVERYAIQGYVVFLQDVASFTGFTDSINRFLADAGAGA</sequence>
<protein>
    <submittedName>
        <fullName evidence="3">Chemotaxis protein CheC</fullName>
    </submittedName>
</protein>
<dbReference type="RefSeq" id="WP_263123452.1">
    <property type="nucleotide sequence ID" value="NZ_CP106753.1"/>
</dbReference>
<dbReference type="CDD" id="cd17910">
    <property type="entry name" value="CheC_ClassII"/>
    <property type="match status" value="1"/>
</dbReference>
<dbReference type="EMBL" id="CP106753">
    <property type="protein sequence ID" value="UXY14152.1"/>
    <property type="molecule type" value="Genomic_DNA"/>
</dbReference>
<evidence type="ECO:0000256" key="2">
    <source>
        <dbReference type="ARBA" id="ARBA00022801"/>
    </source>
</evidence>
<keyword evidence="2" id="KW-0378">Hydrolase</keyword>
<dbReference type="InterPro" id="IPR028976">
    <property type="entry name" value="CheC-like_sf"/>
</dbReference>
<name>A0ABY6DII7_9NEIS</name>
<dbReference type="InterPro" id="IPR050992">
    <property type="entry name" value="CheZ_family_phosphatases"/>
</dbReference>
<dbReference type="SUPFAM" id="SSF103039">
    <property type="entry name" value="CheC-like"/>
    <property type="match status" value="1"/>
</dbReference>
<keyword evidence="4" id="KW-1185">Reference proteome</keyword>